<dbReference type="InterPro" id="IPR051922">
    <property type="entry name" value="Bact_Sporulation_Assoc"/>
</dbReference>
<dbReference type="InterPro" id="IPR007253">
    <property type="entry name" value="Cell_wall-bd_2"/>
</dbReference>
<dbReference type="Gene3D" id="2.60.40.420">
    <property type="entry name" value="Cupredoxins - blue copper proteins"/>
    <property type="match status" value="1"/>
</dbReference>
<dbReference type="AlphaFoldDB" id="A0A346XSL3"/>
<evidence type="ECO:0000256" key="1">
    <source>
        <dbReference type="SAM" id="MobiDB-lite"/>
    </source>
</evidence>
<dbReference type="Pfam" id="PF07452">
    <property type="entry name" value="CHRD"/>
    <property type="match status" value="2"/>
</dbReference>
<feature type="domain" description="CHRD" evidence="3">
    <location>
        <begin position="441"/>
        <end position="567"/>
    </location>
</feature>
<protein>
    <submittedName>
        <fullName evidence="4">Alkaline phosphatase</fullName>
    </submittedName>
</protein>
<accession>A0A346XSL3</accession>
<feature type="signal peptide" evidence="2">
    <location>
        <begin position="1"/>
        <end position="25"/>
    </location>
</feature>
<dbReference type="PANTHER" id="PTHR30032">
    <property type="entry name" value="N-ACETYLMURAMOYL-L-ALANINE AMIDASE-RELATED"/>
    <property type="match status" value="1"/>
</dbReference>
<keyword evidence="2" id="KW-0732">Signal</keyword>
<dbReference type="SUPFAM" id="SSF49503">
    <property type="entry name" value="Cupredoxins"/>
    <property type="match status" value="1"/>
</dbReference>
<reference evidence="4 5" key="1">
    <citation type="submission" date="2018-09" db="EMBL/GenBank/DDBJ databases">
        <title>Complete genome sequence of Euzebya sp. DY32-46 isolated from seawater of Pacific Ocean.</title>
        <authorList>
            <person name="Xu L."/>
            <person name="Wu Y.-H."/>
            <person name="Xu X.-W."/>
        </authorList>
    </citation>
    <scope>NUCLEOTIDE SEQUENCE [LARGE SCALE GENOMIC DNA]</scope>
    <source>
        <strain evidence="4 5">DY32-46</strain>
    </source>
</reference>
<proteinExistence type="predicted"/>
<organism evidence="4 5">
    <name type="scientific">Euzebya pacifica</name>
    <dbReference type="NCBI Taxonomy" id="1608957"/>
    <lineage>
        <taxon>Bacteria</taxon>
        <taxon>Bacillati</taxon>
        <taxon>Actinomycetota</taxon>
        <taxon>Nitriliruptoria</taxon>
        <taxon>Euzebyales</taxon>
    </lineage>
</organism>
<dbReference type="EMBL" id="CP031165">
    <property type="protein sequence ID" value="AXV05210.1"/>
    <property type="molecule type" value="Genomic_DNA"/>
</dbReference>
<dbReference type="Pfam" id="PF04122">
    <property type="entry name" value="CW_binding_2"/>
    <property type="match status" value="2"/>
</dbReference>
<dbReference type="PANTHER" id="PTHR30032:SF8">
    <property type="entry name" value="GERMINATION-SPECIFIC N-ACETYLMURAMOYL-L-ALANINE AMIDASE"/>
    <property type="match status" value="1"/>
</dbReference>
<sequence>MTLAARVLLVGSLLLGGMVAVPAAAQEPAAEVDVVNVAFEPADVTIELGEVVRWTFVEGTHTVTADDGRFDSGTQTSNTTYDVTFNATGTFEYYCRIHSTPDGDRQNGTVTVVDQGEGPVDPEPTEPPATDPPSEPPTDGPLDGTDPVATALAWSARLPDGGATTAFVGTAGGFADSLASGTGQGLLDAPLLLTPRDTLDPRVADELQRLGVTRVIVLGLEAAVSTDVEQALGDVVETVERAGGPSRLETARAVADLVLSDTIPEVLLARAFGEGSAAFADSLGAGALGAAQGMPVLLVGDTVDDGLRTWLVEHGVERITIIGGTAAVPAAVEEDLAATHTVFRAEGPTRTATAASFIGAFPDSVGVAVVEGFGDTAWASGFAAALHAPGGLVLADGGRAALPGDTVEVLFRRGPVICGPTLTTDLCGQATAANGRTNLAEPLMAVMDVDQEVQTDPSTPAASGVARMWRSDAGADALCVDAEVWDLSGPIVAAHVHLAPPGEPGPVAVPVNLEPVAGQDGRVVGCTRGGDEQAAAVAALVADPAAHYLNVHTELNPAGEIRGQVFLPRATSFAALFGANEVPGPGHPDATGSFTLYDTGIADELCYAIEWEGLETPVVGAHIHAGSATESGGVVHPIALGVGSSSARCDGDVDPAVRQAILDDPAGHYANVHTEDFPDGAIRGQLT</sequence>
<feature type="chain" id="PRO_5016798543" evidence="2">
    <location>
        <begin position="26"/>
        <end position="687"/>
    </location>
</feature>
<evidence type="ECO:0000256" key="2">
    <source>
        <dbReference type="SAM" id="SignalP"/>
    </source>
</evidence>
<evidence type="ECO:0000313" key="5">
    <source>
        <dbReference type="Proteomes" id="UP000264006"/>
    </source>
</evidence>
<dbReference type="SMART" id="SM00754">
    <property type="entry name" value="CHRD"/>
    <property type="match status" value="2"/>
</dbReference>
<dbReference type="Proteomes" id="UP000264006">
    <property type="component" value="Chromosome"/>
</dbReference>
<dbReference type="OrthoDB" id="8901345at2"/>
<dbReference type="KEGG" id="euz:DVS28_a0503"/>
<feature type="domain" description="CHRD" evidence="3">
    <location>
        <begin position="570"/>
        <end position="687"/>
    </location>
</feature>
<dbReference type="InterPro" id="IPR010895">
    <property type="entry name" value="CHRD"/>
</dbReference>
<keyword evidence="5" id="KW-1185">Reference proteome</keyword>
<dbReference type="RefSeq" id="WP_114590047.1">
    <property type="nucleotide sequence ID" value="NZ_CP031165.1"/>
</dbReference>
<evidence type="ECO:0000259" key="3">
    <source>
        <dbReference type="SMART" id="SM00754"/>
    </source>
</evidence>
<dbReference type="InterPro" id="IPR008972">
    <property type="entry name" value="Cupredoxin"/>
</dbReference>
<feature type="compositionally biased region" description="Pro residues" evidence="1">
    <location>
        <begin position="121"/>
        <end position="139"/>
    </location>
</feature>
<evidence type="ECO:0000313" key="4">
    <source>
        <dbReference type="EMBL" id="AXV05210.1"/>
    </source>
</evidence>
<feature type="region of interest" description="Disordered" evidence="1">
    <location>
        <begin position="102"/>
        <end position="146"/>
    </location>
</feature>
<gene>
    <name evidence="4" type="ORF">DVS28_a0503</name>
</gene>
<name>A0A346XSL3_9ACTN</name>